<keyword evidence="2" id="KW-1185">Reference proteome</keyword>
<evidence type="ECO:0000313" key="2">
    <source>
        <dbReference type="Proteomes" id="UP000253934"/>
    </source>
</evidence>
<comment type="caution">
    <text evidence="1">The sequence shown here is derived from an EMBL/GenBank/DDBJ whole genome shotgun (WGS) entry which is preliminary data.</text>
</comment>
<sequence length="293" mass="33736">MQNFIFMPLNLNANEANRIYWNEQYFSVEGVLLFPKQIESVDEALNFAENCTLILKLTPFKNQLRSKMLASLANMENTQKSNVIGITVELNITNQTVTKIADSREVHTTLNEEGSGNINPQNSHALILSDKEYAELKNAIETLMKGNLQSHLRQPFVSFIPDFADEQWKERLPKKQNKSALIPYQAAFPFSGNIERMMSNTVFAMDDLYCVNPQCQCNEVTCIVLTFDPQSGREVTYGGFKYNFEKKSFKNLPNFPNNFNAQEWFKQFSKSFAINLALVFQTRYNFLRKNIQA</sequence>
<evidence type="ECO:0000313" key="1">
    <source>
        <dbReference type="EMBL" id="RDB36378.1"/>
    </source>
</evidence>
<dbReference type="AlphaFoldDB" id="A0A369KRK7"/>
<proteinExistence type="predicted"/>
<organism evidence="1 2">
    <name type="scientific">Spirobacillus cienkowskii</name>
    <dbReference type="NCBI Taxonomy" id="495820"/>
    <lineage>
        <taxon>Bacteria</taxon>
        <taxon>Pseudomonadati</taxon>
        <taxon>Bdellovibrionota</taxon>
        <taxon>Oligoflexia</taxon>
        <taxon>Silvanigrellales</taxon>
        <taxon>Spirobacillus</taxon>
    </lineage>
</organism>
<reference evidence="1" key="1">
    <citation type="submission" date="2018-04" db="EMBL/GenBank/DDBJ databases">
        <title>Draft genome sequence of the Candidatus Spirobacillus cienkowskii, a pathogen of freshwater Daphnia species, reconstructed from hemolymph metagenomic reads.</title>
        <authorList>
            <person name="Bresciani L."/>
            <person name="Lemos L.N."/>
            <person name="Wale N."/>
            <person name="Lin J.Y."/>
            <person name="Fernandes G.R."/>
            <person name="Duffy M.A."/>
            <person name="Rodrigues J.M."/>
        </authorList>
    </citation>
    <scope>NUCLEOTIDE SEQUENCE [LARGE SCALE GENOMIC DNA]</scope>
    <source>
        <strain evidence="1">Binning01</strain>
    </source>
</reference>
<dbReference type="Proteomes" id="UP000253934">
    <property type="component" value="Unassembled WGS sequence"/>
</dbReference>
<protein>
    <submittedName>
        <fullName evidence="1">Uncharacterized protein</fullName>
    </submittedName>
</protein>
<name>A0A369KRK7_9BACT</name>
<gene>
    <name evidence="1" type="ORF">DCC88_05095</name>
</gene>
<dbReference type="EMBL" id="QOVW01000061">
    <property type="protein sequence ID" value="RDB36378.1"/>
    <property type="molecule type" value="Genomic_DNA"/>
</dbReference>
<accession>A0A369KRK7</accession>